<proteinExistence type="predicted"/>
<name>A0A9W5R5G9_BACCE</name>
<evidence type="ECO:0000259" key="1">
    <source>
        <dbReference type="Pfam" id="PF13022"/>
    </source>
</evidence>
<accession>A0A9W5R5G9</accession>
<dbReference type="EMBL" id="AHFK01000060">
    <property type="protein sequence ID" value="EOQ08290.1"/>
    <property type="molecule type" value="Genomic_DNA"/>
</dbReference>
<comment type="caution">
    <text evidence="2">The sequence shown here is derived from an EMBL/GenBank/DDBJ whole genome shotgun (WGS) entry which is preliminary data.</text>
</comment>
<dbReference type="RefSeq" id="WP_016123159.1">
    <property type="nucleotide sequence ID" value="NZ_KB976834.1"/>
</dbReference>
<dbReference type="InterPro" id="IPR009057">
    <property type="entry name" value="Homeodomain-like_sf"/>
</dbReference>
<gene>
    <name evidence="2" type="ORF">IKC_04967</name>
</gene>
<dbReference type="SUPFAM" id="SSF46689">
    <property type="entry name" value="Homeodomain-like"/>
    <property type="match status" value="1"/>
</dbReference>
<dbReference type="AlphaFoldDB" id="A0A9W5R5G9"/>
<dbReference type="Pfam" id="PF13022">
    <property type="entry name" value="HTH_Tnp_1_2"/>
    <property type="match status" value="1"/>
</dbReference>
<reference evidence="2 3" key="1">
    <citation type="submission" date="2012-12" db="EMBL/GenBank/DDBJ databases">
        <title>The Genome Sequence of Bacillus cereus VD184.</title>
        <authorList>
            <consortium name="The Broad Institute Genome Sequencing Platform"/>
            <consortium name="The Broad Institute Genome Sequencing Center for Infectious Disease"/>
            <person name="Feldgarden M."/>
            <person name="Van der Auwera G.A."/>
            <person name="Mahillon J."/>
            <person name="Duprez V."/>
            <person name="Timmery S."/>
            <person name="Mattelet C."/>
            <person name="Dierick K."/>
            <person name="Sun M."/>
            <person name="Yu Z."/>
            <person name="Zhu L."/>
            <person name="Hu X."/>
            <person name="Shank E.B."/>
            <person name="Swiecicka I."/>
            <person name="Hansen B.M."/>
            <person name="Andrup L."/>
            <person name="Walker B."/>
            <person name="Young S.K."/>
            <person name="Zeng Q."/>
            <person name="Gargeya S."/>
            <person name="Fitzgerald M."/>
            <person name="Haas B."/>
            <person name="Abouelleil A."/>
            <person name="Alvarado L."/>
            <person name="Arachchi H.M."/>
            <person name="Berlin A.M."/>
            <person name="Chapman S.B."/>
            <person name="Dewar J."/>
            <person name="Goldberg J."/>
            <person name="Griggs A."/>
            <person name="Gujja S."/>
            <person name="Hansen M."/>
            <person name="Howarth C."/>
            <person name="Imamovic A."/>
            <person name="Larimer J."/>
            <person name="McCowan C."/>
            <person name="Murphy C."/>
            <person name="Neiman D."/>
            <person name="Pearson M."/>
            <person name="Priest M."/>
            <person name="Roberts A."/>
            <person name="Saif S."/>
            <person name="Shea T."/>
            <person name="Sisk P."/>
            <person name="Sykes S."/>
            <person name="Wortman J."/>
            <person name="Nusbaum C."/>
            <person name="Birren B."/>
        </authorList>
    </citation>
    <scope>NUCLEOTIDE SEQUENCE [LARGE SCALE GENOMIC DNA]</scope>
    <source>
        <strain evidence="2 3">VD184</strain>
    </source>
</reference>
<dbReference type="Gene3D" id="1.10.10.60">
    <property type="entry name" value="Homeodomain-like"/>
    <property type="match status" value="1"/>
</dbReference>
<organism evidence="2 3">
    <name type="scientific">Bacillus cereus VD184</name>
    <dbReference type="NCBI Taxonomy" id="1053242"/>
    <lineage>
        <taxon>Bacteria</taxon>
        <taxon>Bacillati</taxon>
        <taxon>Bacillota</taxon>
        <taxon>Bacilli</taxon>
        <taxon>Bacillales</taxon>
        <taxon>Bacillaceae</taxon>
        <taxon>Bacillus</taxon>
        <taxon>Bacillus cereus group</taxon>
    </lineage>
</organism>
<dbReference type="Proteomes" id="UP000014028">
    <property type="component" value="Unassembled WGS sequence"/>
</dbReference>
<feature type="domain" description="Homeodomain phBC6A51-type" evidence="1">
    <location>
        <begin position="6"/>
        <end position="134"/>
    </location>
</feature>
<evidence type="ECO:0000313" key="3">
    <source>
        <dbReference type="Proteomes" id="UP000014028"/>
    </source>
</evidence>
<evidence type="ECO:0000313" key="2">
    <source>
        <dbReference type="EMBL" id="EOQ08290.1"/>
    </source>
</evidence>
<dbReference type="InterPro" id="IPR024978">
    <property type="entry name" value="Homeodomain_phBC6A51-type"/>
</dbReference>
<protein>
    <recommendedName>
        <fullName evidence="1">Homeodomain phBC6A51-type domain-containing protein</fullName>
    </recommendedName>
</protein>
<sequence length="157" mass="17988">MSDKKRRLETQLTREQIMAATLLSINKFLPKPNTIDDPEELARAKENGQVRLNLEEIAEKSNISTRQLYTWRHRDSNFIEYVNLLSSDAFMSHLPDVMQKHLDMMLKGQGSMKGIELFYKFGGLLVDKQEVKTESADGGLTMEERLARLKERTGGGQ</sequence>